<gene>
    <name evidence="2" type="ORF">NCTC10926_00902</name>
    <name evidence="3" type="ORF">NCTC10926_02144</name>
    <name evidence="1" type="ORF">NCTC11296_02955</name>
</gene>
<sequence length="84" mass="10150">MKVSKENQEWIKQYAQIHQLTEEEAVNKLIGEVRDTQETARQNMQKEIIERLPNLNFEQMREVRQLIERLYPTFFQVLSQASKK</sequence>
<organism evidence="1 4">
    <name type="scientific">Avibacterium paragallinarum</name>
    <name type="common">Haemophilus gallinarum</name>
    <dbReference type="NCBI Taxonomy" id="728"/>
    <lineage>
        <taxon>Bacteria</taxon>
        <taxon>Pseudomonadati</taxon>
        <taxon>Pseudomonadota</taxon>
        <taxon>Gammaproteobacteria</taxon>
        <taxon>Pasteurellales</taxon>
        <taxon>Pasteurellaceae</taxon>
        <taxon>Avibacterium</taxon>
    </lineage>
</organism>
<evidence type="ECO:0000313" key="2">
    <source>
        <dbReference type="EMBL" id="SUU97511.1"/>
    </source>
</evidence>
<dbReference type="EMBL" id="UFSW01000001">
    <property type="protein sequence ID" value="SUU98703.1"/>
    <property type="molecule type" value="Genomic_DNA"/>
</dbReference>
<accession>A0A377ICF1</accession>
<name>A0A377ICF1_AVIPA</name>
<proteinExistence type="predicted"/>
<evidence type="ECO:0000313" key="4">
    <source>
        <dbReference type="Proteomes" id="UP000254465"/>
    </source>
</evidence>
<evidence type="ECO:0000313" key="3">
    <source>
        <dbReference type="EMBL" id="SUU98703.1"/>
    </source>
</evidence>
<dbReference type="Proteomes" id="UP000254465">
    <property type="component" value="Unassembled WGS sequence"/>
</dbReference>
<dbReference type="Proteomes" id="UP000254620">
    <property type="component" value="Unassembled WGS sequence"/>
</dbReference>
<protein>
    <submittedName>
        <fullName evidence="1">Uncharacterized protein</fullName>
    </submittedName>
</protein>
<dbReference type="RefSeq" id="WP_103846662.1">
    <property type="nucleotide sequence ID" value="NZ_JBANLW010000179.1"/>
</dbReference>
<dbReference type="AlphaFoldDB" id="A0A377ICF1"/>
<evidence type="ECO:0000313" key="1">
    <source>
        <dbReference type="EMBL" id="STO73005.1"/>
    </source>
</evidence>
<reference evidence="4 5" key="1">
    <citation type="submission" date="2018-06" db="EMBL/GenBank/DDBJ databases">
        <authorList>
            <consortium name="Pathogen Informatics"/>
            <person name="Doyle S."/>
        </authorList>
    </citation>
    <scope>NUCLEOTIDE SEQUENCE [LARGE SCALE GENOMIC DNA]</scope>
    <source>
        <strain evidence="2 5">NCTC10926</strain>
        <strain evidence="1 4">NCTC11296</strain>
    </source>
</reference>
<dbReference type="EMBL" id="UFSW01000001">
    <property type="protein sequence ID" value="SUU97511.1"/>
    <property type="molecule type" value="Genomic_DNA"/>
</dbReference>
<dbReference type="EMBL" id="UGHK01000002">
    <property type="protein sequence ID" value="STO73005.1"/>
    <property type="molecule type" value="Genomic_DNA"/>
</dbReference>
<evidence type="ECO:0000313" key="5">
    <source>
        <dbReference type="Proteomes" id="UP000254620"/>
    </source>
</evidence>